<dbReference type="Pfam" id="PF01370">
    <property type="entry name" value="Epimerase"/>
    <property type="match status" value="1"/>
</dbReference>
<protein>
    <submittedName>
        <fullName evidence="2">Nucleoside-diphosphate-sugar epimerases</fullName>
    </submittedName>
</protein>
<dbReference type="InterPro" id="IPR051783">
    <property type="entry name" value="NAD(P)-dependent_oxidoreduct"/>
</dbReference>
<dbReference type="SUPFAM" id="SSF51735">
    <property type="entry name" value="NAD(P)-binding Rossmann-fold domains"/>
    <property type="match status" value="1"/>
</dbReference>
<dbReference type="PANTHER" id="PTHR48079:SF6">
    <property type="entry name" value="NAD(P)-BINDING DOMAIN-CONTAINING PROTEIN-RELATED"/>
    <property type="match status" value="1"/>
</dbReference>
<dbReference type="InterPro" id="IPR001509">
    <property type="entry name" value="Epimerase_deHydtase"/>
</dbReference>
<dbReference type="PANTHER" id="PTHR48079">
    <property type="entry name" value="PROTEIN YEEZ"/>
    <property type="match status" value="1"/>
</dbReference>
<evidence type="ECO:0000313" key="2">
    <source>
        <dbReference type="EMBL" id="VFR49854.1"/>
    </source>
</evidence>
<dbReference type="InterPro" id="IPR036291">
    <property type="entry name" value="NAD(P)-bd_dom_sf"/>
</dbReference>
<accession>A0A484RHA8</accession>
<feature type="domain" description="NAD-dependent epimerase/dehydratase" evidence="1">
    <location>
        <begin position="9"/>
        <end position="211"/>
    </location>
</feature>
<dbReference type="Gene3D" id="3.40.50.720">
    <property type="entry name" value="NAD(P)-binding Rossmann-like Domain"/>
    <property type="match status" value="1"/>
</dbReference>
<proteinExistence type="predicted"/>
<name>A0A484RHA8_9ZZZZ</name>
<reference evidence="2" key="1">
    <citation type="submission" date="2019-03" db="EMBL/GenBank/DDBJ databases">
        <authorList>
            <person name="Danneels B."/>
        </authorList>
    </citation>
    <scope>NUCLEOTIDE SEQUENCE</scope>
</reference>
<dbReference type="GO" id="GO:0005737">
    <property type="term" value="C:cytoplasm"/>
    <property type="evidence" value="ECO:0007669"/>
    <property type="project" value="TreeGrafter"/>
</dbReference>
<dbReference type="AlphaFoldDB" id="A0A484RHA8"/>
<sequence>MGADMTSKVLVLGAQGYVGRRVAAALAASEWAQPVAAGRRAGAGVDIVVDATDSEALAQAFAQADAVVNCMAGSPAAIVENAKALRLALQRVPVRLVHFSSMAIYGAIEGLIDESCLPAGGVGGYSAAKAQAEQELARTADKVLLRPGCIYGPGSPQWTDRIAALVRARRIGDLGERGDGCSNLVHVDDVVQAVLAALRLPGTVNAVYNLAMRDAPDWNDYFLAVARELGAVPLTRIGNRRLKIETHLAAPALKILEILARRAKLRMALPPPIPPSLARLWGQDIRLDSRAAERDLGLLPWRSLQEGLRDSLPQPAGARP</sequence>
<dbReference type="EMBL" id="CAADIE010000035">
    <property type="protein sequence ID" value="VFR49854.1"/>
    <property type="molecule type" value="Genomic_DNA"/>
</dbReference>
<dbReference type="GO" id="GO:0004029">
    <property type="term" value="F:aldehyde dehydrogenase (NAD+) activity"/>
    <property type="evidence" value="ECO:0007669"/>
    <property type="project" value="TreeGrafter"/>
</dbReference>
<gene>
    <name evidence="2" type="ORF">BER1_2626</name>
</gene>
<evidence type="ECO:0000259" key="1">
    <source>
        <dbReference type="Pfam" id="PF01370"/>
    </source>
</evidence>
<organism evidence="2">
    <name type="scientific">plant metagenome</name>
    <dbReference type="NCBI Taxonomy" id="1297885"/>
    <lineage>
        <taxon>unclassified sequences</taxon>
        <taxon>metagenomes</taxon>
        <taxon>organismal metagenomes</taxon>
    </lineage>
</organism>